<sequence length="364" mass="40812">MKNYDEMYQSVLSKYDEYLEKKKKRIRTIRRTVPVLACFCLTIALGVGYWDHFKNLPHIPVQPNIIEEPTIETPDTTTSTAANTTVSSVTPSEPASTTAATTNSQTDRMTTTASEQTQTVTTVVTDATETPTTEQVVKQTETQAPATTPSVTYTQPVTELPVVTTEETPTTTVIANIKEIKFGYDDGSDIGGHHKESVSQKIIMKCMSFCELSETLTVEVAMADESLQPIFYDTAPDYEYRIYACNPQNHKDIEDEKFIANEQSKGYKQKYLSDEATMFDINGDEKNYDLYHQETAIIDFSNYEVGESGCIAFVFLAVYSEDPLQPSYMGSEQYMYYYVGEKGTSISNLSIEDAIENYQAVTMS</sequence>
<keyword evidence="4" id="KW-1185">Reference proteome</keyword>
<dbReference type="EMBL" id="ATAX01000022">
    <property type="protein sequence ID" value="EWM53967.1"/>
    <property type="molecule type" value="Genomic_DNA"/>
</dbReference>
<organism evidence="3 4">
    <name type="scientific">Ruminococcus flavefaciens 007c</name>
    <dbReference type="NCBI Taxonomy" id="1341157"/>
    <lineage>
        <taxon>Bacteria</taxon>
        <taxon>Bacillati</taxon>
        <taxon>Bacillota</taxon>
        <taxon>Clostridia</taxon>
        <taxon>Eubacteriales</taxon>
        <taxon>Oscillospiraceae</taxon>
        <taxon>Ruminococcus</taxon>
    </lineage>
</organism>
<dbReference type="PATRIC" id="fig|1341157.4.peg.1330"/>
<proteinExistence type="predicted"/>
<reference evidence="3 4" key="1">
    <citation type="journal article" date="2014" name="PLoS ONE">
        <title>Rumen cellulosomics: divergent fiber-degrading strategies revealed by comparative genome-wide analysis of six ruminococcal strains.</title>
        <authorList>
            <person name="Dassa B."/>
            <person name="Borovok I."/>
            <person name="Ruimy-Israeli V."/>
            <person name="Lamed R."/>
            <person name="Flint H.J."/>
            <person name="Duncan S.H."/>
            <person name="Henrissat B."/>
            <person name="Coutinho P."/>
            <person name="Morrison M."/>
            <person name="Mosoni P."/>
            <person name="Yeoman C.J."/>
            <person name="White B.A."/>
            <person name="Bayer E.A."/>
        </authorList>
    </citation>
    <scope>NUCLEOTIDE SEQUENCE [LARGE SCALE GENOMIC DNA]</scope>
    <source>
        <strain evidence="3 4">007c</strain>
    </source>
</reference>
<keyword evidence="2" id="KW-0812">Transmembrane</keyword>
<accession>W7UZP5</accession>
<keyword evidence="2" id="KW-0472">Membrane</keyword>
<keyword evidence="2" id="KW-1133">Transmembrane helix</keyword>
<protein>
    <submittedName>
        <fullName evidence="3">Uncharacterized protein</fullName>
    </submittedName>
</protein>
<dbReference type="RefSeq" id="WP_037298453.1">
    <property type="nucleotide sequence ID" value="NZ_ATAX01000022.1"/>
</dbReference>
<feature type="region of interest" description="Disordered" evidence="1">
    <location>
        <begin position="72"/>
        <end position="119"/>
    </location>
</feature>
<evidence type="ECO:0000256" key="1">
    <source>
        <dbReference type="SAM" id="MobiDB-lite"/>
    </source>
</evidence>
<evidence type="ECO:0000313" key="4">
    <source>
        <dbReference type="Proteomes" id="UP000019365"/>
    </source>
</evidence>
<gene>
    <name evidence="3" type="ORF">RF007C_03390</name>
</gene>
<feature type="transmembrane region" description="Helical" evidence="2">
    <location>
        <begin position="32"/>
        <end position="50"/>
    </location>
</feature>
<comment type="caution">
    <text evidence="3">The sequence shown here is derived from an EMBL/GenBank/DDBJ whole genome shotgun (WGS) entry which is preliminary data.</text>
</comment>
<dbReference type="Proteomes" id="UP000019365">
    <property type="component" value="Unassembled WGS sequence"/>
</dbReference>
<name>W7UZP5_RUMFL</name>
<evidence type="ECO:0000256" key="2">
    <source>
        <dbReference type="SAM" id="Phobius"/>
    </source>
</evidence>
<dbReference type="OrthoDB" id="1819512at2"/>
<evidence type="ECO:0000313" key="3">
    <source>
        <dbReference type="EMBL" id="EWM53967.1"/>
    </source>
</evidence>
<dbReference type="AlphaFoldDB" id="W7UZP5"/>